<proteinExistence type="predicted"/>
<sequence>RIYWAPIECVVCICRENSTEFLQIFRRDRRILLNFILSGSLIKKVVIPPGAVSLDDVDLDQVSVDFFLNCARKGELLELSEAIRDYHDNTLFPHMLLFVNVPVPEVYLLQHRIIPYATNPELSGLPPGRLPVPISTSPILRTLSTSESIDTEPFEELSSLSKSQSLSSTQQQELTVDNIEDFDDDDDLDEVDSQRYSRRVLNDAADLVLGLPSFATAIGDDDLRETVYEILLAAAGPSGYFRLFCFLACNISHPITLTHSFVGDNACPDGVSCLLGSYLINMYRFLEAMDVRTRLGLLNAMIGEVGKRMDTILIPLELLCCISRTEFSDKKSYIKWQKRQDGYNLDPTGIVMLYFTSVKHVGGGAHKSSCYRVGESGRKANELRVLLAKIEESEQRCKGQCLKSLREIAMPLAERPARGDLTGEVCHWADGYHLNVKLYENLLLSVFDVLDEGKLTEEVKEILELLKSTWRNLGITETIHYTCYAWVLFRQLKKIPLKEHMGPQERMHLKSLRSRVEMEGIPRIDFLAVFLVANFKMG</sequence>
<gene>
    <name evidence="1" type="ORF">MTR67_004434</name>
</gene>
<accession>A0AAF0TAJ8</accession>
<evidence type="ECO:0000313" key="1">
    <source>
        <dbReference type="EMBL" id="WMV11049.1"/>
    </source>
</evidence>
<dbReference type="EMBL" id="CP133612">
    <property type="protein sequence ID" value="WMV11049.1"/>
    <property type="molecule type" value="Genomic_DNA"/>
</dbReference>
<keyword evidence="2" id="KW-1185">Reference proteome</keyword>
<organism evidence="1 2">
    <name type="scientific">Solanum verrucosum</name>
    <dbReference type="NCBI Taxonomy" id="315347"/>
    <lineage>
        <taxon>Eukaryota</taxon>
        <taxon>Viridiplantae</taxon>
        <taxon>Streptophyta</taxon>
        <taxon>Embryophyta</taxon>
        <taxon>Tracheophyta</taxon>
        <taxon>Spermatophyta</taxon>
        <taxon>Magnoliopsida</taxon>
        <taxon>eudicotyledons</taxon>
        <taxon>Gunneridae</taxon>
        <taxon>Pentapetalae</taxon>
        <taxon>asterids</taxon>
        <taxon>lamiids</taxon>
        <taxon>Solanales</taxon>
        <taxon>Solanaceae</taxon>
        <taxon>Solanoideae</taxon>
        <taxon>Solaneae</taxon>
        <taxon>Solanum</taxon>
    </lineage>
</organism>
<feature type="non-terminal residue" evidence="1">
    <location>
        <position position="1"/>
    </location>
</feature>
<evidence type="ECO:0000313" key="2">
    <source>
        <dbReference type="Proteomes" id="UP001234989"/>
    </source>
</evidence>
<dbReference type="PANTHER" id="PTHR31280">
    <property type="entry name" value="PROTEIN UNC-13 HOMOLOG"/>
    <property type="match status" value="1"/>
</dbReference>
<dbReference type="Proteomes" id="UP001234989">
    <property type="component" value="Chromosome 1"/>
</dbReference>
<protein>
    <submittedName>
        <fullName evidence="1">Uncharacterized protein</fullName>
    </submittedName>
</protein>
<dbReference type="InterPro" id="IPR008528">
    <property type="entry name" value="unc-13_homologue"/>
</dbReference>
<dbReference type="PANTHER" id="PTHR31280:SF2">
    <property type="entry name" value="PROTEIN UNC-13 HOMOLOG"/>
    <property type="match status" value="1"/>
</dbReference>
<reference evidence="1" key="1">
    <citation type="submission" date="2023-08" db="EMBL/GenBank/DDBJ databases">
        <title>A de novo genome assembly of Solanum verrucosum Schlechtendal, a Mexican diploid species geographically isolated from the other diploid A-genome species in potato relatives.</title>
        <authorList>
            <person name="Hosaka K."/>
        </authorList>
    </citation>
    <scope>NUCLEOTIDE SEQUENCE</scope>
    <source>
        <tissue evidence="1">Young leaves</tissue>
    </source>
</reference>
<dbReference type="AlphaFoldDB" id="A0AAF0TAJ8"/>
<name>A0AAF0TAJ8_SOLVR</name>